<dbReference type="InterPro" id="IPR050223">
    <property type="entry name" value="D-isomer_2-hydroxyacid_DH"/>
</dbReference>
<evidence type="ECO:0000256" key="2">
    <source>
        <dbReference type="ARBA" id="ARBA00023027"/>
    </source>
</evidence>
<comment type="caution">
    <text evidence="5">The sequence shown here is derived from an EMBL/GenBank/DDBJ whole genome shotgun (WGS) entry which is preliminary data.</text>
</comment>
<evidence type="ECO:0000313" key="5">
    <source>
        <dbReference type="EMBL" id="TDC98006.1"/>
    </source>
</evidence>
<dbReference type="FunFam" id="3.40.50.720:FF:000593">
    <property type="entry name" value="Dihydrofolate reductase"/>
    <property type="match status" value="1"/>
</dbReference>
<dbReference type="InterPro" id="IPR036291">
    <property type="entry name" value="NAD(P)-bd_dom_sf"/>
</dbReference>
<dbReference type="Proteomes" id="UP000295258">
    <property type="component" value="Unassembled WGS sequence"/>
</dbReference>
<dbReference type="Pfam" id="PF02826">
    <property type="entry name" value="2-Hacid_dh_C"/>
    <property type="match status" value="1"/>
</dbReference>
<feature type="domain" description="D-isomer specific 2-hydroxyacid dehydrogenase NAD-binding" evidence="4">
    <location>
        <begin position="216"/>
        <end position="382"/>
    </location>
</feature>
<dbReference type="AlphaFoldDB" id="A0A4R4V4A2"/>
<dbReference type="CDD" id="cd12166">
    <property type="entry name" value="2-Hacid_dh_7"/>
    <property type="match status" value="1"/>
</dbReference>
<feature type="compositionally biased region" description="Basic residues" evidence="3">
    <location>
        <begin position="17"/>
        <end position="26"/>
    </location>
</feature>
<feature type="region of interest" description="Disordered" evidence="3">
    <location>
        <begin position="14"/>
        <end position="61"/>
    </location>
</feature>
<organism evidence="5 6">
    <name type="scientific">Nonomuraea deserti</name>
    <dbReference type="NCBI Taxonomy" id="1848322"/>
    <lineage>
        <taxon>Bacteria</taxon>
        <taxon>Bacillati</taxon>
        <taxon>Actinomycetota</taxon>
        <taxon>Actinomycetes</taxon>
        <taxon>Streptosporangiales</taxon>
        <taxon>Streptosporangiaceae</taxon>
        <taxon>Nonomuraea</taxon>
    </lineage>
</organism>
<protein>
    <submittedName>
        <fullName evidence="5">Dihydrofolate reductase</fullName>
    </submittedName>
</protein>
<dbReference type="SUPFAM" id="SSF52283">
    <property type="entry name" value="Formate/glycerate dehydrogenase catalytic domain-like"/>
    <property type="match status" value="1"/>
</dbReference>
<evidence type="ECO:0000256" key="3">
    <source>
        <dbReference type="SAM" id="MobiDB-lite"/>
    </source>
</evidence>
<dbReference type="PROSITE" id="PS00671">
    <property type="entry name" value="D_2_HYDROXYACID_DH_3"/>
    <property type="match status" value="1"/>
</dbReference>
<keyword evidence="2" id="KW-0520">NAD</keyword>
<dbReference type="Gene3D" id="3.40.50.720">
    <property type="entry name" value="NAD(P)-binding Rossmann-like Domain"/>
    <property type="match status" value="2"/>
</dbReference>
<dbReference type="InterPro" id="IPR006140">
    <property type="entry name" value="D-isomer_DH_NAD-bd"/>
</dbReference>
<sequence>MVLRQCHAAAGVLGQAQRRKWNKRRHSENGRGTAPRVGRGPSVLRKPPRRAVHHDLGRGPTSSDLDLDVVGHHARPDIFDLRTSLRRLTPLTWALVGSRLVPDVLIPYPPESLTLPDRLDVHVWEGRPDRSSQNLLSNIGAADLPRPEVLDRIEFYVIPYGFADDASSLITRMPRLKAVQTLTAGYEHVLPYLRDDLTLCNARGVHDASAAELAVTLTLASLRGVPAFVRAQEHGDWRQGWYDSLADKTVLLVGYGAIGQAIEARLRPFECDVLRVARSARDGIAGFASLPELLGRADVVILTCPLTEETRGMVDASFLAAMRDGALLVNVARGPVVDTEALTAEVVSGRLRAALDVTDPEPLPPGHRLWAQPGVLISPHVGGLSTAFEPRARRLVQSQLRRLDTGEPLANIVVGPQVSH</sequence>
<keyword evidence="1" id="KW-0560">Oxidoreductase</keyword>
<dbReference type="GO" id="GO:0030267">
    <property type="term" value="F:glyoxylate reductase (NADPH) activity"/>
    <property type="evidence" value="ECO:0007669"/>
    <property type="project" value="TreeGrafter"/>
</dbReference>
<dbReference type="PANTHER" id="PTHR10996:SF178">
    <property type="entry name" value="2-HYDROXYACID DEHYDROGENASE YGL185C-RELATED"/>
    <property type="match status" value="1"/>
</dbReference>
<dbReference type="EMBL" id="SMKO01000144">
    <property type="protein sequence ID" value="TDC98006.1"/>
    <property type="molecule type" value="Genomic_DNA"/>
</dbReference>
<accession>A0A4R4V4A2</accession>
<evidence type="ECO:0000256" key="1">
    <source>
        <dbReference type="ARBA" id="ARBA00023002"/>
    </source>
</evidence>
<evidence type="ECO:0000259" key="4">
    <source>
        <dbReference type="Pfam" id="PF02826"/>
    </source>
</evidence>
<reference evidence="5 6" key="1">
    <citation type="submission" date="2019-03" db="EMBL/GenBank/DDBJ databases">
        <title>Draft genome sequences of novel Actinobacteria.</title>
        <authorList>
            <person name="Sahin N."/>
            <person name="Ay H."/>
            <person name="Saygin H."/>
        </authorList>
    </citation>
    <scope>NUCLEOTIDE SEQUENCE [LARGE SCALE GENOMIC DNA]</scope>
    <source>
        <strain evidence="5 6">KC310</strain>
    </source>
</reference>
<evidence type="ECO:0000313" key="6">
    <source>
        <dbReference type="Proteomes" id="UP000295258"/>
    </source>
</evidence>
<dbReference type="GO" id="GO:0005829">
    <property type="term" value="C:cytosol"/>
    <property type="evidence" value="ECO:0007669"/>
    <property type="project" value="TreeGrafter"/>
</dbReference>
<gene>
    <name evidence="5" type="ORF">E1292_35940</name>
</gene>
<keyword evidence="6" id="KW-1185">Reference proteome</keyword>
<name>A0A4R4V4A2_9ACTN</name>
<dbReference type="SUPFAM" id="SSF51735">
    <property type="entry name" value="NAD(P)-binding Rossmann-fold domains"/>
    <property type="match status" value="1"/>
</dbReference>
<dbReference type="PANTHER" id="PTHR10996">
    <property type="entry name" value="2-HYDROXYACID DEHYDROGENASE-RELATED"/>
    <property type="match status" value="1"/>
</dbReference>
<dbReference type="GO" id="GO:0016618">
    <property type="term" value="F:hydroxypyruvate reductase [NAD(P)H] activity"/>
    <property type="evidence" value="ECO:0007669"/>
    <property type="project" value="TreeGrafter"/>
</dbReference>
<proteinExistence type="predicted"/>
<dbReference type="InterPro" id="IPR029753">
    <property type="entry name" value="D-isomer_DH_CS"/>
</dbReference>
<dbReference type="GO" id="GO:0051287">
    <property type="term" value="F:NAD binding"/>
    <property type="evidence" value="ECO:0007669"/>
    <property type="project" value="InterPro"/>
</dbReference>